<dbReference type="InterPro" id="IPR041078">
    <property type="entry name" value="Plavaka"/>
</dbReference>
<dbReference type="AlphaFoldDB" id="A0A9P7DT58"/>
<keyword evidence="3" id="KW-1185">Reference proteome</keyword>
<comment type="caution">
    <text evidence="2">The sequence shown here is derived from an EMBL/GenBank/DDBJ whole genome shotgun (WGS) entry which is preliminary data.</text>
</comment>
<proteinExistence type="predicted"/>
<reference evidence="2" key="1">
    <citation type="journal article" date="2020" name="New Phytol.">
        <title>Comparative genomics reveals dynamic genome evolution in host specialist ectomycorrhizal fungi.</title>
        <authorList>
            <person name="Lofgren L.A."/>
            <person name="Nguyen N.H."/>
            <person name="Vilgalys R."/>
            <person name="Ruytinx J."/>
            <person name="Liao H.L."/>
            <person name="Branco S."/>
            <person name="Kuo A."/>
            <person name="LaButti K."/>
            <person name="Lipzen A."/>
            <person name="Andreopoulos W."/>
            <person name="Pangilinan J."/>
            <person name="Riley R."/>
            <person name="Hundley H."/>
            <person name="Na H."/>
            <person name="Barry K."/>
            <person name="Grigoriev I.V."/>
            <person name="Stajich J.E."/>
            <person name="Kennedy P.G."/>
        </authorList>
    </citation>
    <scope>NUCLEOTIDE SEQUENCE</scope>
    <source>
        <strain evidence="2">S12</strain>
    </source>
</reference>
<dbReference type="Proteomes" id="UP000719766">
    <property type="component" value="Unassembled WGS sequence"/>
</dbReference>
<protein>
    <recommendedName>
        <fullName evidence="1">DUF6830 domain-containing protein</fullName>
    </recommendedName>
</protein>
<evidence type="ECO:0000259" key="1">
    <source>
        <dbReference type="Pfam" id="PF20722"/>
    </source>
</evidence>
<accession>A0A9P7DT58</accession>
<dbReference type="OrthoDB" id="3232986at2759"/>
<gene>
    <name evidence="2" type="ORF">HD556DRAFT_1429452</name>
</gene>
<evidence type="ECO:0000313" key="2">
    <source>
        <dbReference type="EMBL" id="KAG1802613.1"/>
    </source>
</evidence>
<organism evidence="2 3">
    <name type="scientific">Suillus plorans</name>
    <dbReference type="NCBI Taxonomy" id="116603"/>
    <lineage>
        <taxon>Eukaryota</taxon>
        <taxon>Fungi</taxon>
        <taxon>Dikarya</taxon>
        <taxon>Basidiomycota</taxon>
        <taxon>Agaricomycotina</taxon>
        <taxon>Agaricomycetes</taxon>
        <taxon>Agaricomycetidae</taxon>
        <taxon>Boletales</taxon>
        <taxon>Suillineae</taxon>
        <taxon>Suillaceae</taxon>
        <taxon>Suillus</taxon>
    </lineage>
</organism>
<dbReference type="GeneID" id="64598577"/>
<dbReference type="InterPro" id="IPR049233">
    <property type="entry name" value="DUF6830"/>
</dbReference>
<evidence type="ECO:0000313" key="3">
    <source>
        <dbReference type="Proteomes" id="UP000719766"/>
    </source>
</evidence>
<dbReference type="EMBL" id="JABBWE010000005">
    <property type="protein sequence ID" value="KAG1802613.1"/>
    <property type="molecule type" value="Genomic_DNA"/>
</dbReference>
<dbReference type="RefSeq" id="XP_041165510.1">
    <property type="nucleotide sequence ID" value="XM_041304813.1"/>
</dbReference>
<feature type="domain" description="DUF6830" evidence="1">
    <location>
        <begin position="643"/>
        <end position="744"/>
    </location>
</feature>
<sequence>MIPYIPQIGRLCPNCKLGDYPSIEALISHFNSPSTCWPFNARPQTLPVPSVFNQCGWIPVTGTCYPQSGNMLDKLEDDQYAHRRKRNPYYPFHDEGEWELGKFLVENLTQTQITKFLKLRWFDSPDRAKPSFTTKDCLLDWMDSLPSFAPWKVSKIEFKGYKTVRPVELVWRDALEVVKQLFSDPTFANHMTFHPHIANVENKREYGDYMSADMAWKIQDYLPLGATQVPIILGSDKTPMHPVFVTIGNIDSEVPWHCIAYIPVVKFRVHPDYQSILQARLWHKCMDLVCANLKAAAKDGCFMPDPSRYIRHVFTPLVAHVCDLPEATMIAAISQTVDPWDLDKFQKAAKAVNLSGVHMPHWRDWMFACLSVFLASEVLHTCHKFFTDHPLKWIKEIVGHYELDTRFMVQHKRVGTRHFMKGITHVNQMTGHEHRDIQHTIVASIAGAVPPRFVCAIRALVEFFYLTQNLVHSPQSLQSMVQVLSDFHSFKDAIVQAEARKGKKGIKEDFFIPKLELLQSFDGTIKKLGTLMQFSADVTERLLITHCKDLFPRTSQQIKDFTEQCMRILNRQESMEMFGLYTLLTSRGASLVNAIHAEDEDITTTNPALSWVSRVLPDEVRSIHGPRPVHNHFFKGILSGDALTAFQLNVAPDYKSLSPSEIRRKYAVLDFDRALANFICRSSLSSGEHSRWDPKYGCFQVWHKFRLQLHSAFQPRVIMPSRVVQAYPPSDDFPLGNCDTVLIDAMGTNGKMTSYIAQVRLIFQPIVRRGSNLELPSYLSDPLLYVQFFRFISSPDDRPELAMWTVERAYTQDENGNRCREGAVVRVTDVTHAVELIPVYGEAVANGVSSATCLEHYECFFLNSFADKESYHTFSTEFV</sequence>
<dbReference type="Pfam" id="PF20722">
    <property type="entry name" value="DUF6830"/>
    <property type="match status" value="1"/>
</dbReference>
<name>A0A9P7DT58_9AGAM</name>
<dbReference type="Pfam" id="PF18759">
    <property type="entry name" value="Plavaka"/>
    <property type="match status" value="2"/>
</dbReference>